<name>A0A1Q8CKU1_9PSEU</name>
<dbReference type="Proteomes" id="UP000185596">
    <property type="component" value="Unassembled WGS sequence"/>
</dbReference>
<comment type="caution">
    <text evidence="7">The sequence shown here is derived from an EMBL/GenBank/DDBJ whole genome shotgun (WGS) entry which is preliminary data.</text>
</comment>
<evidence type="ECO:0000256" key="5">
    <source>
        <dbReference type="SAM" id="MobiDB-lite"/>
    </source>
</evidence>
<evidence type="ECO:0000313" key="7">
    <source>
        <dbReference type="EMBL" id="OLF14984.1"/>
    </source>
</evidence>
<keyword evidence="8" id="KW-1185">Reference proteome</keyword>
<dbReference type="InterPro" id="IPR056823">
    <property type="entry name" value="TEN-like_YD-shell"/>
</dbReference>
<keyword evidence="4" id="KW-0843">Virulence</keyword>
<organism evidence="7 8">
    <name type="scientific">Actinophytocola xanthii</name>
    <dbReference type="NCBI Taxonomy" id="1912961"/>
    <lineage>
        <taxon>Bacteria</taxon>
        <taxon>Bacillati</taxon>
        <taxon>Actinomycetota</taxon>
        <taxon>Actinomycetes</taxon>
        <taxon>Pseudonocardiales</taxon>
        <taxon>Pseudonocardiaceae</taxon>
    </lineage>
</organism>
<comment type="subcellular location">
    <subcellularLocation>
        <location evidence="1">Secreted</location>
    </subcellularLocation>
</comment>
<dbReference type="PANTHER" id="PTHR32305">
    <property type="match status" value="1"/>
</dbReference>
<accession>A0A1Q8CKU1</accession>
<feature type="compositionally biased region" description="Low complexity" evidence="5">
    <location>
        <begin position="810"/>
        <end position="820"/>
    </location>
</feature>
<dbReference type="InterPro" id="IPR031325">
    <property type="entry name" value="RHS_repeat"/>
</dbReference>
<evidence type="ECO:0000313" key="8">
    <source>
        <dbReference type="Proteomes" id="UP000185596"/>
    </source>
</evidence>
<dbReference type="EMBL" id="MSIE01000046">
    <property type="protein sequence ID" value="OLF14984.1"/>
    <property type="molecule type" value="Genomic_DNA"/>
</dbReference>
<dbReference type="Gene3D" id="2.180.10.10">
    <property type="entry name" value="RHS repeat-associated core"/>
    <property type="match status" value="2"/>
</dbReference>
<sequence>MAVVLAATVIPAVAAPVAASARSGPSVDLPAVTAPPVSRDTTRTRPEDDASKASMTGDRDPRGIADGGGTYSATSLSPSATWEVAAQSGDFNWTYPLRMPPAAGGLVPDLSLSYRSSAVDGRTSAVNQQASWVGDGWDLSAGFIERSYGPCYTDTEGGVAPPPNGDLCWRTDNATAAFGAAGGRLLCCDGQGRWRPEAEDGSRVERFATGLANGDNDGEHWRITTTDGTEYWFGSQPDAGSTWTVPVFGDDPNEPCHVSGGFESSHCAQAWRWNLDKIVDRNGNVVRFRYAPEQNRYGMNAKDAAVPYVRGGTLAGIDYGLHTTASSSPTARVRFDIADRCLPGSDCTRAKPGNWPDVPLDLSCETATCPGRHRPSFWSSKRLSTITTEVRSGTGYAAVDRWTLDQIHPDPGDGEQPALWLKSIRHTGLVGGSAELPLVTFEGTRFANRVATPQDGYAKLNRYRITGVVTESGGWLGVNYRRPDCTPATVADTPKDANTLLCYPATWAKKDNAERTDHFHKYVVESVVQSDQMSTSTQQVTSYEYLGGAAWHRNTSEFVKDDKKGWDEFRGFARVRTKTGVAEDDAGPVTMTERRFYRGMHGDRMLVGTRTVHALDSHDGSERDEDWLRGFEFEETTYDGVDGAAVSTTITRPTTHGPFLTQGPYRSYLVLPGREVRHTALAAGGWRTTTSVTTHTDHGLPLTVSDLGVAGAADDRCTTTTYATIPGRWILDRPGTTRTVAVACGDTPTFPRDAVSAAATTYDGNGNPTADKAATSWTAPEPTWATTATLAHDVHGRVVSTTNALDRTTTTEFTPRTGGPVTAQTVTSPPTDAVPAGLRTTTEYSPAWGQPTVVTDQNGRRTEAHYDPLGRRTAVWLPNNPRPDNPVDPNYRFAYHLHRDRPNLVTAAAQGPNGRTTTSHTVYDGFLRPRQTQSPAVGGGRLLTDTRYDSQGRVWKQTQPYFNEGPLDGVLWVAADAEVPGLTRTRYDGAGREVRSVYQSGVEDRWATTTSYGGDRTHVTPPAGGTATTTVTDARGRVTEVRQYRTGRPDGEFDATRYRYTHADRLAEVTGPDGAVWRYTHDLRGRVTSRSDPDSGTSTVTYDELSRPVLTEDARGEKVATVYDALGRPLSTHRGSAAGPLLTRRTYDTAPGGKGRPASATSVVDGAEYRWSVGAYTALDKPSNTTITVPAAEGTLAGTYTSATGYGADGSVTGQTYAKTGDLHEETVNHGFDDSGRPLTTTGDGAATPLVSETLYTRYGEVARVQLGAGPGRAWLTYLYESDTRRLSRYIVDAEVAKPMQADIRYTTDPAGNITSVADRTLGRTADVQCFRYDHLRRLTDAWTPPESCAAAPNADRLDGPAPYWHSYAYDPGGNRREEVRHSAGTERAYTYPAPGQAQPHTVRSVSGGGHTASYAYDAAGNTTERTLDGVTEKLDWDATGRLESMTGDGGSTRFVHGPDGERLLRKDPAGTTLYLPGQEIRVAAGSTTRVTTRYYSHAGMPVAVRTGGRLTWFANDRQGSPMVAVDAATMSVTQRRQLPFGGARGTRSAWPGERGFVGGTEDPRTGLVHLGAREYDPDLGRFISRDPVIDWGNPQQASGYAYGDNSPVTLSDPDGLCPGPDGIGCGHKVSKHGYGDLRDPANMARWKGDRARWKDNAREANKRYSWVRNNDGARCADGVTFCPRVRGHEDQYAYARARHRSEQLTLALEQNAGPQPRDVINQVQQKLTDVIYKQLLHVASTDWAEFRSVSLCGQTSAGFIVNLDTEVCVTADVSGIDSSSGISFNQSSKLSLEVGGGFSAGVAVKLGSESAAKHNETFSPTLAAGLEAKLPEGGIGVEYEWETGGPNSSVNASYGYGLDTTIGGKWTFLGLTRNYGVKPWNTFF</sequence>
<dbReference type="Pfam" id="PF05593">
    <property type="entry name" value="RHS_repeat"/>
    <property type="match status" value="1"/>
</dbReference>
<dbReference type="InterPro" id="IPR022385">
    <property type="entry name" value="Rhs_assc_core"/>
</dbReference>
<proteinExistence type="predicted"/>
<dbReference type="NCBIfam" id="TIGR03696">
    <property type="entry name" value="Rhs_assc_core"/>
    <property type="match status" value="1"/>
</dbReference>
<dbReference type="InterPro" id="IPR050708">
    <property type="entry name" value="T6SS_VgrG/RHS"/>
</dbReference>
<dbReference type="Pfam" id="PF03534">
    <property type="entry name" value="SpvB"/>
    <property type="match status" value="1"/>
</dbReference>
<dbReference type="STRING" id="1912961.BU204_24050"/>
<keyword evidence="2" id="KW-0964">Secreted</keyword>
<evidence type="ECO:0000256" key="2">
    <source>
        <dbReference type="ARBA" id="ARBA00022525"/>
    </source>
</evidence>
<evidence type="ECO:0000256" key="4">
    <source>
        <dbReference type="ARBA" id="ARBA00023026"/>
    </source>
</evidence>
<evidence type="ECO:0000256" key="1">
    <source>
        <dbReference type="ARBA" id="ARBA00004613"/>
    </source>
</evidence>
<dbReference type="GO" id="GO:0005737">
    <property type="term" value="C:cytoplasm"/>
    <property type="evidence" value="ECO:0007669"/>
    <property type="project" value="InterPro"/>
</dbReference>
<dbReference type="InterPro" id="IPR006530">
    <property type="entry name" value="YD"/>
</dbReference>
<keyword evidence="3" id="KW-0677">Repeat</keyword>
<feature type="region of interest" description="Disordered" evidence="5">
    <location>
        <begin position="810"/>
        <end position="833"/>
    </location>
</feature>
<evidence type="ECO:0000256" key="3">
    <source>
        <dbReference type="ARBA" id="ARBA00022737"/>
    </source>
</evidence>
<dbReference type="Pfam" id="PF25023">
    <property type="entry name" value="TEN_YD-shell"/>
    <property type="match status" value="1"/>
</dbReference>
<evidence type="ECO:0000259" key="6">
    <source>
        <dbReference type="Pfam" id="PF25023"/>
    </source>
</evidence>
<reference evidence="7 8" key="1">
    <citation type="submission" date="2016-12" db="EMBL/GenBank/DDBJ databases">
        <title>The draft genome sequence of Actinophytocola sp. 11-183.</title>
        <authorList>
            <person name="Wang W."/>
            <person name="Yuan L."/>
        </authorList>
    </citation>
    <scope>NUCLEOTIDE SEQUENCE [LARGE SCALE GENOMIC DNA]</scope>
    <source>
        <strain evidence="7 8">11-183</strain>
    </source>
</reference>
<feature type="region of interest" description="Disordered" evidence="5">
    <location>
        <begin position="1542"/>
        <end position="1563"/>
    </location>
</feature>
<gene>
    <name evidence="7" type="ORF">BU204_24050</name>
</gene>
<dbReference type="GO" id="GO:0005576">
    <property type="term" value="C:extracellular region"/>
    <property type="evidence" value="ECO:0007669"/>
    <property type="project" value="UniProtKB-SubCell"/>
</dbReference>
<protein>
    <recommendedName>
        <fullName evidence="6">Teneurin-like YD-shell domain-containing protein</fullName>
    </recommendedName>
</protein>
<dbReference type="InterPro" id="IPR003284">
    <property type="entry name" value="Sal_SpvB"/>
</dbReference>
<feature type="region of interest" description="Disordered" evidence="5">
    <location>
        <begin position="21"/>
        <end position="78"/>
    </location>
</feature>
<dbReference type="PANTHER" id="PTHR32305:SF17">
    <property type="entry name" value="TRNA NUCLEASE WAPA"/>
    <property type="match status" value="1"/>
</dbReference>
<feature type="region of interest" description="Disordered" evidence="5">
    <location>
        <begin position="1390"/>
        <end position="1409"/>
    </location>
</feature>
<feature type="compositionally biased region" description="Basic and acidic residues" evidence="5">
    <location>
        <begin position="40"/>
        <end position="63"/>
    </location>
</feature>
<dbReference type="NCBIfam" id="TIGR01643">
    <property type="entry name" value="YD_repeat_2x"/>
    <property type="match status" value="1"/>
</dbReference>
<feature type="domain" description="Teneurin-like YD-shell" evidence="6">
    <location>
        <begin position="1488"/>
        <end position="1609"/>
    </location>
</feature>